<accession>A0A918NKU1</accession>
<dbReference type="RefSeq" id="WP_190037851.1">
    <property type="nucleotide sequence ID" value="NZ_BMWD01000019.1"/>
</dbReference>
<keyword evidence="4" id="KW-1185">Reference proteome</keyword>
<evidence type="ECO:0000313" key="3">
    <source>
        <dbReference type="EMBL" id="GGX76551.1"/>
    </source>
</evidence>
<keyword evidence="2" id="KW-1133">Transmembrane helix</keyword>
<reference evidence="3" key="2">
    <citation type="submission" date="2020-09" db="EMBL/GenBank/DDBJ databases">
        <authorList>
            <person name="Sun Q."/>
            <person name="Ohkuma M."/>
        </authorList>
    </citation>
    <scope>NUCLEOTIDE SEQUENCE</scope>
    <source>
        <strain evidence="3">JCM 4956</strain>
    </source>
</reference>
<organism evidence="3 4">
    <name type="scientific">Streptomyces fructofermentans</name>
    <dbReference type="NCBI Taxonomy" id="152141"/>
    <lineage>
        <taxon>Bacteria</taxon>
        <taxon>Bacillati</taxon>
        <taxon>Actinomycetota</taxon>
        <taxon>Actinomycetes</taxon>
        <taxon>Kitasatosporales</taxon>
        <taxon>Streptomycetaceae</taxon>
        <taxon>Streptomyces</taxon>
    </lineage>
</organism>
<keyword evidence="2" id="KW-0812">Transmembrane</keyword>
<proteinExistence type="predicted"/>
<dbReference type="Proteomes" id="UP000645555">
    <property type="component" value="Unassembled WGS sequence"/>
</dbReference>
<comment type="caution">
    <text evidence="3">The sequence shown here is derived from an EMBL/GenBank/DDBJ whole genome shotgun (WGS) entry which is preliminary data.</text>
</comment>
<gene>
    <name evidence="3" type="ORF">GCM10010515_50510</name>
</gene>
<reference evidence="3" key="1">
    <citation type="journal article" date="2014" name="Int. J. Syst. Evol. Microbiol.">
        <title>Complete genome sequence of Corynebacterium casei LMG S-19264T (=DSM 44701T), isolated from a smear-ripened cheese.</title>
        <authorList>
            <consortium name="US DOE Joint Genome Institute (JGI-PGF)"/>
            <person name="Walter F."/>
            <person name="Albersmeier A."/>
            <person name="Kalinowski J."/>
            <person name="Ruckert C."/>
        </authorList>
    </citation>
    <scope>NUCLEOTIDE SEQUENCE</scope>
    <source>
        <strain evidence="3">JCM 4956</strain>
    </source>
</reference>
<evidence type="ECO:0000256" key="2">
    <source>
        <dbReference type="SAM" id="Phobius"/>
    </source>
</evidence>
<name>A0A918NKU1_9ACTN</name>
<keyword evidence="2" id="KW-0472">Membrane</keyword>
<sequence>MLGDLVKAGTKTFGGSFGLLNVLPGVVVVTVITVMVRAGLYDPQAPADFRAVAPGGDDASTAVLLAFGALLGGVLLRPFEVRLVQLLEGYWTAAAPVGGVRALSAERHRRRRNNAWLERSSVERRPTPPDAGPLSLREEADRQRAQARVERIREQAGFRVRDYPERDVDIMPTLLGNILRNAEYLAGHRYGLDVRVAYPRMFPTVSAPMQLAVRRQLDLITASASLTVCFGLITLASLPLVLRLDVWSLTAPAAALMAAVAHRGAAAASREHKHLLMAVFDVHRFDLAAAFRYKPPLTAADELALHRQLNSFMLDSEPESAPRPTRALGSPGGDLADQEFEHPQECRCCSPRLQ</sequence>
<feature type="region of interest" description="Disordered" evidence="1">
    <location>
        <begin position="117"/>
        <end position="140"/>
    </location>
</feature>
<evidence type="ECO:0000313" key="4">
    <source>
        <dbReference type="Proteomes" id="UP000645555"/>
    </source>
</evidence>
<feature type="transmembrane region" description="Helical" evidence="2">
    <location>
        <begin position="12"/>
        <end position="39"/>
    </location>
</feature>
<protein>
    <submittedName>
        <fullName evidence="3">Uncharacterized protein</fullName>
    </submittedName>
</protein>
<feature type="transmembrane region" description="Helical" evidence="2">
    <location>
        <begin position="219"/>
        <end position="240"/>
    </location>
</feature>
<evidence type="ECO:0000256" key="1">
    <source>
        <dbReference type="SAM" id="MobiDB-lite"/>
    </source>
</evidence>
<feature type="transmembrane region" description="Helical" evidence="2">
    <location>
        <begin position="59"/>
        <end position="76"/>
    </location>
</feature>
<feature type="region of interest" description="Disordered" evidence="1">
    <location>
        <begin position="315"/>
        <end position="354"/>
    </location>
</feature>
<dbReference type="EMBL" id="BMWD01000019">
    <property type="protein sequence ID" value="GGX76551.1"/>
    <property type="molecule type" value="Genomic_DNA"/>
</dbReference>
<dbReference type="AlphaFoldDB" id="A0A918NKU1"/>